<proteinExistence type="predicted"/>
<dbReference type="Gene3D" id="3.20.20.60">
    <property type="entry name" value="Phosphoenolpyruvate-binding domains"/>
    <property type="match status" value="1"/>
</dbReference>
<dbReference type="GO" id="GO:0003824">
    <property type="term" value="F:catalytic activity"/>
    <property type="evidence" value="ECO:0007669"/>
    <property type="project" value="InterPro"/>
</dbReference>
<keyword evidence="1" id="KW-0479">Metal-binding</keyword>
<dbReference type="Proteomes" id="UP000266313">
    <property type="component" value="Chromosome"/>
</dbReference>
<dbReference type="EMBL" id="AP017928">
    <property type="protein sequence ID" value="BBA36558.1"/>
    <property type="molecule type" value="Genomic_DNA"/>
</dbReference>
<dbReference type="AlphaFoldDB" id="A0A250KY10"/>
<protein>
    <submittedName>
        <fullName evidence="2">Uncharacterized protein</fullName>
    </submittedName>
</protein>
<dbReference type="KEGG" id="mmai:sS8_4628"/>
<evidence type="ECO:0000313" key="3">
    <source>
        <dbReference type="Proteomes" id="UP000266313"/>
    </source>
</evidence>
<evidence type="ECO:0000256" key="1">
    <source>
        <dbReference type="ARBA" id="ARBA00022723"/>
    </source>
</evidence>
<dbReference type="InterPro" id="IPR015813">
    <property type="entry name" value="Pyrv/PenolPyrv_kinase-like_dom"/>
</dbReference>
<reference evidence="2 3" key="1">
    <citation type="submission" date="2016-12" db="EMBL/GenBank/DDBJ databases">
        <title>Genome sequencing of Methylocaldum marinum.</title>
        <authorList>
            <person name="Takeuchi M."/>
            <person name="Kamagata Y."/>
            <person name="Hiraoka S."/>
            <person name="Oshima K."/>
            <person name="Hattori M."/>
            <person name="Iwasaki W."/>
        </authorList>
    </citation>
    <scope>NUCLEOTIDE SEQUENCE [LARGE SCALE GENOMIC DNA]</scope>
    <source>
        <strain evidence="2 3">S8</strain>
    </source>
</reference>
<dbReference type="GO" id="GO:0046872">
    <property type="term" value="F:metal ion binding"/>
    <property type="evidence" value="ECO:0007669"/>
    <property type="project" value="UniProtKB-KW"/>
</dbReference>
<gene>
    <name evidence="2" type="ORF">sS8_4628</name>
</gene>
<dbReference type="InterPro" id="IPR040442">
    <property type="entry name" value="Pyrv_kinase-like_dom_sf"/>
</dbReference>
<accession>A0A250KY10</accession>
<keyword evidence="3" id="KW-1185">Reference proteome</keyword>
<sequence>MSEEAWVPTVPELSAIKGCDEQIVALAAYDVGFGGVLGELGVDLVLAGGHSGQGFNGHITLLSDNTLGITPGKRTKFSGGFLQGADEIPAAIRNCADDVRPGRLPASGRRYGRGFRRTIQGSPCLSWNP</sequence>
<organism evidence="2 3">
    <name type="scientific">Methylocaldum marinum</name>
    <dbReference type="NCBI Taxonomy" id="1432792"/>
    <lineage>
        <taxon>Bacteria</taxon>
        <taxon>Pseudomonadati</taxon>
        <taxon>Pseudomonadota</taxon>
        <taxon>Gammaproteobacteria</taxon>
        <taxon>Methylococcales</taxon>
        <taxon>Methylococcaceae</taxon>
        <taxon>Methylocaldum</taxon>
    </lineage>
</organism>
<name>A0A250KY10_9GAMM</name>
<evidence type="ECO:0000313" key="2">
    <source>
        <dbReference type="EMBL" id="BBA36558.1"/>
    </source>
</evidence>
<dbReference type="SUPFAM" id="SSF51621">
    <property type="entry name" value="Phosphoenolpyruvate/pyruvate domain"/>
    <property type="match status" value="1"/>
</dbReference>